<accession>A0A0C2M9S2</accession>
<dbReference type="UniPathway" id="UPA00143"/>
<keyword evidence="13" id="KW-1185">Reference proteome</keyword>
<evidence type="ECO:0000259" key="11">
    <source>
        <dbReference type="PROSITE" id="PS51157"/>
    </source>
</evidence>
<sequence>MEEEQCEIGKIKNRIDNIIINGLLVASNDYSTEIDKLYSTVQLEYLVGTFLKEYLFEGFGPDIKQWFDSDEGNTNMCTKVIPVGDSVYICQDCQFKEKSIICYNCFLHSEHVNHEYAVLKSTYDERICHCGDEYAWKAHSSCSKHIKSDRSKIVLSANFLNKFSNIMQYLCELIGKICTDDFSIFDNHIEEILNNYLRVNGMRTTPNIYRNRVKRYPNFVIDGNARKSCLLLIEGGTHSSNKYVDCLMTSLKISYRDSNNLAGDINQYGYSCVQYISDLDECKNSKESIEKSWRYVSNDRTVSFRIAKVYRLYFMRLTPILIDVINEFCFRKIQLCYVLSEIVFNRTSLAYTFVLNEHVLWKEMKNKMICQVLVVARYSLTGRLYAATLFLNNINHLYTRFMMDQSKETCSYLNLMIQIIHMKSVVVYLVENGFLCKMIHIFSHLLKDLGIKAGVDVAQLYKKAKTKQRDLDRVLHVKALLCSCLQVSLKEIDVSSKFKSELSEAGNKLVEFCFDFDDIQPIHIKRAEKIFKYESDYLILLYRALFRVFSKVIKWLIRYDEMAIKTLESFLERFSIDIQQISEATSRYIIDIKVMCCNIQTEKFSIFNLSHRVFVDIFMDCCVKGTLPYKIKDQVLDDEKMLMWIGLPAITALSFIANLLSSKPRKDPLVLDDLIYLYMRSDLRHYLYLQDFNALQILISHLDPDILLKYMLFNMVPSIQNQVNYSEPLSSILRLEVFGTGFYLHFLLVLVYNAMIEQHFVGVSDNPEYQLLERQIIHALACGYQTIGDIKDHIFVCHEVLFTDLFCSHFKDTFNNILEKVSFVVDSPDLENKISLKPEYFNFVNIYYYHLQFLRGCSCTGETWVPLQKK</sequence>
<comment type="caution">
    <text evidence="12">The sequence shown here is derived from an EMBL/GenBank/DDBJ whole genome shotgun (WGS) entry which is preliminary data.</text>
</comment>
<comment type="pathway">
    <text evidence="2 10">Protein modification; protein ubiquitination.</text>
</comment>
<dbReference type="CDD" id="cd19672">
    <property type="entry name" value="UBR-box_UBR1_like"/>
    <property type="match status" value="1"/>
</dbReference>
<dbReference type="EMBL" id="JWZT01004602">
    <property type="protein sequence ID" value="KII63745.1"/>
    <property type="molecule type" value="Genomic_DNA"/>
</dbReference>
<evidence type="ECO:0000256" key="10">
    <source>
        <dbReference type="RuleBase" id="RU366018"/>
    </source>
</evidence>
<dbReference type="Proteomes" id="UP000031668">
    <property type="component" value="Unassembled WGS sequence"/>
</dbReference>
<dbReference type="GO" id="GO:0008270">
    <property type="term" value="F:zinc ion binding"/>
    <property type="evidence" value="ECO:0007669"/>
    <property type="project" value="UniProtKB-UniRule"/>
</dbReference>
<dbReference type="GO" id="GO:0016567">
    <property type="term" value="P:protein ubiquitination"/>
    <property type="evidence" value="ECO:0007669"/>
    <property type="project" value="UniProtKB-UniRule"/>
</dbReference>
<comment type="similarity">
    <text evidence="8 10">Belongs to the E3 ubiquitin-protein ligase UBR1-like family.</text>
</comment>
<dbReference type="GO" id="GO:0005737">
    <property type="term" value="C:cytoplasm"/>
    <property type="evidence" value="ECO:0007669"/>
    <property type="project" value="TreeGrafter"/>
</dbReference>
<dbReference type="OrthoDB" id="26387at2759"/>
<dbReference type="InterPro" id="IPR039164">
    <property type="entry name" value="UBR1-like"/>
</dbReference>
<evidence type="ECO:0000256" key="5">
    <source>
        <dbReference type="ARBA" id="ARBA00022771"/>
    </source>
</evidence>
<comment type="catalytic activity">
    <reaction evidence="1 10">
        <text>S-ubiquitinyl-[E2 ubiquitin-conjugating enzyme]-L-cysteine + [acceptor protein]-L-lysine = [E2 ubiquitin-conjugating enzyme]-L-cysteine + N(6)-ubiquitinyl-[acceptor protein]-L-lysine.</text>
        <dbReference type="EC" id="2.3.2.27"/>
    </reaction>
</comment>
<keyword evidence="4 10" id="KW-0479">Metal-binding</keyword>
<evidence type="ECO:0000256" key="7">
    <source>
        <dbReference type="ARBA" id="ARBA00022833"/>
    </source>
</evidence>
<dbReference type="GO" id="GO:0000151">
    <property type="term" value="C:ubiquitin ligase complex"/>
    <property type="evidence" value="ECO:0007669"/>
    <property type="project" value="TreeGrafter"/>
</dbReference>
<dbReference type="GO" id="GO:0061630">
    <property type="term" value="F:ubiquitin protein ligase activity"/>
    <property type="evidence" value="ECO:0007669"/>
    <property type="project" value="UniProtKB-UniRule"/>
</dbReference>
<feature type="domain" description="UBR-type" evidence="11">
    <location>
        <begin position="75"/>
        <end position="147"/>
    </location>
</feature>
<keyword evidence="7 10" id="KW-0862">Zinc</keyword>
<dbReference type="PANTHER" id="PTHR21497:SF24">
    <property type="entry name" value="E3 UBIQUITIN-PROTEIN LIGASE UBR1"/>
    <property type="match status" value="1"/>
</dbReference>
<evidence type="ECO:0000313" key="12">
    <source>
        <dbReference type="EMBL" id="KII63745.1"/>
    </source>
</evidence>
<dbReference type="GO" id="GO:0071596">
    <property type="term" value="P:ubiquitin-dependent protein catabolic process via the N-end rule pathway"/>
    <property type="evidence" value="ECO:0007669"/>
    <property type="project" value="UniProtKB-UniRule"/>
</dbReference>
<dbReference type="SMART" id="SM00396">
    <property type="entry name" value="ZnF_UBR1"/>
    <property type="match status" value="1"/>
</dbReference>
<keyword evidence="3 10" id="KW-0808">Transferase</keyword>
<evidence type="ECO:0000256" key="1">
    <source>
        <dbReference type="ARBA" id="ARBA00000900"/>
    </source>
</evidence>
<dbReference type="EC" id="2.3.2.27" evidence="10"/>
<feature type="zinc finger region" description="UBR-type" evidence="9">
    <location>
        <begin position="75"/>
        <end position="147"/>
    </location>
</feature>
<evidence type="ECO:0000256" key="6">
    <source>
        <dbReference type="ARBA" id="ARBA00022786"/>
    </source>
</evidence>
<reference evidence="12 13" key="1">
    <citation type="journal article" date="2014" name="Genome Biol. Evol.">
        <title>The genome of the myxosporean Thelohanellus kitauei shows adaptations to nutrient acquisition within its fish host.</title>
        <authorList>
            <person name="Yang Y."/>
            <person name="Xiong J."/>
            <person name="Zhou Z."/>
            <person name="Huo F."/>
            <person name="Miao W."/>
            <person name="Ran C."/>
            <person name="Liu Y."/>
            <person name="Zhang J."/>
            <person name="Feng J."/>
            <person name="Wang M."/>
            <person name="Wang M."/>
            <person name="Wang L."/>
            <person name="Yao B."/>
        </authorList>
    </citation>
    <scope>NUCLEOTIDE SEQUENCE [LARGE SCALE GENOMIC DNA]</scope>
    <source>
        <strain evidence="12">Wuqing</strain>
    </source>
</reference>
<evidence type="ECO:0000256" key="4">
    <source>
        <dbReference type="ARBA" id="ARBA00022723"/>
    </source>
</evidence>
<dbReference type="FunFam" id="2.10.110.30:FF:000002">
    <property type="entry name" value="Putative e3 ubiquitin-protein ligase ubr3"/>
    <property type="match status" value="1"/>
</dbReference>
<evidence type="ECO:0000313" key="13">
    <source>
        <dbReference type="Proteomes" id="UP000031668"/>
    </source>
</evidence>
<comment type="function">
    <text evidence="10">Ubiquitin ligase protein which is a component of the N-end rule pathway. Recognizes and binds to proteins bearing specific N-terminal residues that are destabilizing according to the N-end rule, leading to their ubiquitination and subsequent degradation.</text>
</comment>
<dbReference type="PROSITE" id="PS51157">
    <property type="entry name" value="ZF_UBR"/>
    <property type="match status" value="1"/>
</dbReference>
<dbReference type="Pfam" id="PF02207">
    <property type="entry name" value="zf-UBR"/>
    <property type="match status" value="1"/>
</dbReference>
<keyword evidence="5 10" id="KW-0863">Zinc-finger</keyword>
<evidence type="ECO:0000256" key="9">
    <source>
        <dbReference type="PROSITE-ProRule" id="PRU00508"/>
    </source>
</evidence>
<evidence type="ECO:0000256" key="8">
    <source>
        <dbReference type="ARBA" id="ARBA00046341"/>
    </source>
</evidence>
<dbReference type="AlphaFoldDB" id="A0A0C2M9S2"/>
<evidence type="ECO:0000256" key="2">
    <source>
        <dbReference type="ARBA" id="ARBA00004906"/>
    </source>
</evidence>
<protein>
    <recommendedName>
        <fullName evidence="10">E3 ubiquitin-protein ligase</fullName>
        <ecNumber evidence="10">2.3.2.27</ecNumber>
    </recommendedName>
</protein>
<evidence type="ECO:0000256" key="3">
    <source>
        <dbReference type="ARBA" id="ARBA00022679"/>
    </source>
</evidence>
<dbReference type="PANTHER" id="PTHR21497">
    <property type="entry name" value="UBIQUITIN LIGASE E3 ALPHA-RELATED"/>
    <property type="match status" value="1"/>
</dbReference>
<proteinExistence type="inferred from homology"/>
<keyword evidence="6 10" id="KW-0833">Ubl conjugation pathway</keyword>
<dbReference type="Gene3D" id="2.10.110.30">
    <property type="match status" value="1"/>
</dbReference>
<gene>
    <name evidence="12" type="ORF">RF11_08132</name>
</gene>
<organism evidence="12 13">
    <name type="scientific">Thelohanellus kitauei</name>
    <name type="common">Myxosporean</name>
    <dbReference type="NCBI Taxonomy" id="669202"/>
    <lineage>
        <taxon>Eukaryota</taxon>
        <taxon>Metazoa</taxon>
        <taxon>Cnidaria</taxon>
        <taxon>Myxozoa</taxon>
        <taxon>Myxosporea</taxon>
        <taxon>Bivalvulida</taxon>
        <taxon>Platysporina</taxon>
        <taxon>Myxobolidae</taxon>
        <taxon>Thelohanellus</taxon>
    </lineage>
</organism>
<dbReference type="InterPro" id="IPR003126">
    <property type="entry name" value="Znf_UBR"/>
</dbReference>
<name>A0A0C2M9S2_THEKT</name>